<gene>
    <name evidence="1" type="ORF">Dsin_025677</name>
</gene>
<evidence type="ECO:0000313" key="2">
    <source>
        <dbReference type="Proteomes" id="UP001281410"/>
    </source>
</evidence>
<dbReference type="AlphaFoldDB" id="A0AAD9ZWS9"/>
<dbReference type="Proteomes" id="UP001281410">
    <property type="component" value="Unassembled WGS sequence"/>
</dbReference>
<comment type="caution">
    <text evidence="1">The sequence shown here is derived from an EMBL/GenBank/DDBJ whole genome shotgun (WGS) entry which is preliminary data.</text>
</comment>
<protein>
    <submittedName>
        <fullName evidence="1">Uncharacterized protein</fullName>
    </submittedName>
</protein>
<evidence type="ECO:0000313" key="1">
    <source>
        <dbReference type="EMBL" id="KAK3194367.1"/>
    </source>
</evidence>
<reference evidence="1" key="1">
    <citation type="journal article" date="2023" name="Plant J.">
        <title>Genome sequences and population genomics provide insights into the demographic history, inbreeding, and mutation load of two 'living fossil' tree species of Dipteronia.</title>
        <authorList>
            <person name="Feng Y."/>
            <person name="Comes H.P."/>
            <person name="Chen J."/>
            <person name="Zhu S."/>
            <person name="Lu R."/>
            <person name="Zhang X."/>
            <person name="Li P."/>
            <person name="Qiu J."/>
            <person name="Olsen K.M."/>
            <person name="Qiu Y."/>
        </authorList>
    </citation>
    <scope>NUCLEOTIDE SEQUENCE</scope>
    <source>
        <strain evidence="1">NBL</strain>
    </source>
</reference>
<name>A0AAD9ZWS9_9ROSI</name>
<proteinExistence type="predicted"/>
<sequence>MVANEKVVGKEAKLSNTSTFFPMLQSEVSFASLHSDDGRLDGLIYCRGACIMFHCASTVQVPIGINILSDLSFGLQA</sequence>
<dbReference type="EMBL" id="JANJYJ010000008">
    <property type="protein sequence ID" value="KAK3194367.1"/>
    <property type="molecule type" value="Genomic_DNA"/>
</dbReference>
<keyword evidence="2" id="KW-1185">Reference proteome</keyword>
<accession>A0AAD9ZWS9</accession>
<organism evidence="1 2">
    <name type="scientific">Dipteronia sinensis</name>
    <dbReference type="NCBI Taxonomy" id="43782"/>
    <lineage>
        <taxon>Eukaryota</taxon>
        <taxon>Viridiplantae</taxon>
        <taxon>Streptophyta</taxon>
        <taxon>Embryophyta</taxon>
        <taxon>Tracheophyta</taxon>
        <taxon>Spermatophyta</taxon>
        <taxon>Magnoliopsida</taxon>
        <taxon>eudicotyledons</taxon>
        <taxon>Gunneridae</taxon>
        <taxon>Pentapetalae</taxon>
        <taxon>rosids</taxon>
        <taxon>malvids</taxon>
        <taxon>Sapindales</taxon>
        <taxon>Sapindaceae</taxon>
        <taxon>Hippocastanoideae</taxon>
        <taxon>Acereae</taxon>
        <taxon>Dipteronia</taxon>
    </lineage>
</organism>